<feature type="disulfide bond" evidence="42">
    <location>
        <begin position="1002"/>
        <end position="1054"/>
    </location>
</feature>
<feature type="disulfide bond" evidence="42">
    <location>
        <begin position="34"/>
        <end position="159"/>
    </location>
</feature>
<keyword evidence="19" id="KW-0479">Metal-binding</keyword>
<evidence type="ECO:0000256" key="2">
    <source>
        <dbReference type="ARBA" id="ARBA00004181"/>
    </source>
</evidence>
<keyword evidence="35" id="KW-1160">Virus entry into host cell</keyword>
<dbReference type="GO" id="GO:0044178">
    <property type="term" value="C:host cell Golgi membrane"/>
    <property type="evidence" value="ECO:0007669"/>
    <property type="project" value="UniProtKB-SubCell"/>
</dbReference>
<keyword evidence="42" id="KW-0002">3D-structure</keyword>
<evidence type="ECO:0000259" key="39">
    <source>
        <dbReference type="PROSITE" id="PS51056"/>
    </source>
</evidence>
<dbReference type="InterPro" id="IPR002534">
    <property type="entry name" value="Hanta_Gn-H"/>
</dbReference>
<dbReference type="GO" id="GO:0044228">
    <property type="term" value="C:host cell surface"/>
    <property type="evidence" value="ECO:0007669"/>
    <property type="project" value="UniProtKB-SubCell"/>
</dbReference>
<proteinExistence type="evidence at protein level"/>
<keyword evidence="34" id="KW-0899">Viral immunoevasion</keyword>
<feature type="disulfide bond" evidence="42">
    <location>
        <begin position="749"/>
        <end position="787"/>
    </location>
</feature>
<feature type="disulfide bond" evidence="42">
    <location>
        <begin position="833"/>
        <end position="842"/>
    </location>
</feature>
<keyword evidence="29 37" id="KW-0472">Membrane</keyword>
<evidence type="ECO:0000256" key="36">
    <source>
        <dbReference type="ARBA" id="ARBA00031199"/>
    </source>
</evidence>
<keyword evidence="23" id="KW-1161">Viral attachment to host cell</keyword>
<dbReference type="PIRSF" id="PIRSF003945">
    <property type="entry name" value="M_poly_HantaV"/>
    <property type="match status" value="1"/>
</dbReference>
<sequence length="1148" mass="126511">MEKIIPVCLYLPFLCLLLWSRGDTRNLNELKMECPHTIGLGQGLVIGSIELPPVPLIQVESLKLESSCNFDLHTSTSSQQAFTKWTWEVKSDLAENTQASSTSFQTKSSEVNLRGLCLVPPLVIETAARTRKTIACFDLSCNQTTCQPTVFLMGPIQTCITTKSCLLGLGDQRIQVNYEKTYCVSGQLIEGICFNPVHTMALSQPSHTYDIVTVMVRCFLIVKKVTTGDSMKIEKSFETLVQKTGCTDNGFQGYYVCLIGSSSEPLYIPTLDDYRSAEVLSRMAFAPHGEDHDIEKNAISAMRIVGKVTGKAPSTESSDTVQGIAFSGNPLYTSTGVLTAKDDPVYVWAPGIMMEGNHSVCEKKTLPLTWTGFIPLPGEIEKTTQCTVFCTLAGPGADCEAYSETGIFNISSPTCLINRVQRFRGAEQQIKFICQRVDMDITVYCNGLKKVILTKTLVIGQCIYTFTSIFSLIPGVAHSLAVELCVPGLHGWATMLLLLTFCFGWILIPFFAMILLKVLIALAYLCSKYNTDSKFKVLIEKVKKEYQKTMGSMVCEVCQYECETAKELESHRKSCPMGSCPYCLNPAEATTSALQAHFKVCKLTSRFQDNLRKSLGAYEPKQGCYRTLSLFRYRSRFFVGFIWCLLLVLELIVWAASAETQNLNSGWTDTAHGSGVIPMRTDLELDFSLPSSASYTYRRQLQNPANEQEKIPFHLQISKQVIHAEIQHLGHWMDGTFNLKTAFHCYGSCEKYAYPWQTAGCFVEKDYEYESGWGCNPADCPGVGTGCTACGVYLDKLKSVGKAFKIVSLRYTRKACIQLGTEQTCKNVDSNDCLVTTSVKVCLIGTVSKFQPSDTLLFLGPLEQGGLIFKQWCTTTCQFGDPGDIMSTPVGMKCPELSGSFRKKCAFATTPVCQFDGNTISGYKRMIATKDSFQSFNVTEPHISASSLEWIDPDSSLRDHINVIVGRDLSFQDLSETPCQVDLTTTSIDGAWGSGVGFNLICSVSLTECSTFLTSIKACDSAMCYGSTTANLVRGQNTVHIVGKGGHSGSKFMCCHDTKCSSTGLVAAAPHLDRVTGYNQADSDKIFDDGAPECGISCWFTKSGEWILGVLNGNWMVVAVLVALFILSIFLFTLCCPRRPSYAKEHKP</sequence>
<dbReference type="PROSITE" id="PS51056">
    <property type="entry name" value="ITAM_2"/>
    <property type="match status" value="1"/>
</dbReference>
<dbReference type="GO" id="GO:0019062">
    <property type="term" value="P:virion attachment to host cell"/>
    <property type="evidence" value="ECO:0007669"/>
    <property type="project" value="UniProtKB-KW"/>
</dbReference>
<dbReference type="GO" id="GO:0046718">
    <property type="term" value="P:symbiont entry into host cell"/>
    <property type="evidence" value="ECO:0007669"/>
    <property type="project" value="UniProtKB-KW"/>
</dbReference>
<evidence type="ECO:0000256" key="15">
    <source>
        <dbReference type="ARBA" id="ARBA00022595"/>
    </source>
</evidence>
<feature type="disulfide bond" evidence="42">
    <location>
        <begin position="790"/>
        <end position="913"/>
    </location>
</feature>
<evidence type="ECO:0000256" key="1">
    <source>
        <dbReference type="ARBA" id="ARBA00004153"/>
    </source>
</evidence>
<keyword evidence="17" id="KW-1110">Inhibition of host TRAFs by virus</keyword>
<evidence type="ECO:0000256" key="3">
    <source>
        <dbReference type="ARBA" id="ARBA00004244"/>
    </source>
</evidence>
<feature type="disulfide bond" evidence="42">
    <location>
        <begin position="1019"/>
        <end position="1024"/>
    </location>
</feature>
<evidence type="ECO:0000256" key="35">
    <source>
        <dbReference type="ARBA" id="ARBA00023296"/>
    </source>
</evidence>
<comment type="similarity">
    <text evidence="9 37">Belongs to the hantavirus envelope glycoprotein family.</text>
</comment>
<evidence type="ECO:0000256" key="32">
    <source>
        <dbReference type="ARBA" id="ARBA00023180"/>
    </source>
</evidence>
<organism evidence="40 41">
    <name type="scientific">Orthohantavirus puumalaense</name>
    <dbReference type="NCBI Taxonomy" id="3052493"/>
    <lineage>
        <taxon>Viruses</taxon>
        <taxon>Riboviria</taxon>
        <taxon>Orthornavirae</taxon>
        <taxon>Negarnaviricota</taxon>
        <taxon>Polyploviricotina</taxon>
        <taxon>Bunyaviricetes</taxon>
        <taxon>Elliovirales</taxon>
        <taxon>Hantaviridae</taxon>
        <taxon>Mammantavirinae</taxon>
        <taxon>Orthohantavirus</taxon>
    </lineage>
</organism>
<comment type="subcellular location">
    <subcellularLocation>
        <location evidence="4">Host Golgi apparatus membrane</location>
        <topology evidence="4">Multi-pass membrane protein</topology>
    </subcellularLocation>
    <subcellularLocation>
        <location evidence="3">Host Golgi apparatus membrane</location>
        <topology evidence="3">Single-pass type I membrane protein</topology>
    </subcellularLocation>
    <subcellularLocation>
        <location evidence="7">Host cell surface</location>
    </subcellularLocation>
    <subcellularLocation>
        <location evidence="1">Host endoplasmic reticulum membrane</location>
        <topology evidence="1">Multi-pass membrane protein</topology>
    </subcellularLocation>
    <subcellularLocation>
        <location evidence="8">Host endoplasmic reticulum membrane</location>
        <topology evidence="8">Single-pass type I membrane protein</topology>
    </subcellularLocation>
    <subcellularLocation>
        <location evidence="2">Host mitochondrion</location>
    </subcellularLocation>
    <subcellularLocation>
        <location evidence="6">Virion membrane</location>
        <topology evidence="6">Multi-pass membrane protein</topology>
    </subcellularLocation>
    <subcellularLocation>
        <location evidence="5">Virion membrane</location>
        <topology evidence="5">Single-pass membrane protein</topology>
    </subcellularLocation>
</comment>
<keyword evidence="15" id="KW-1162">Viral penetration into host cytoplasm</keyword>
<dbReference type="GO" id="GO:0033650">
    <property type="term" value="C:host cell mitochondrion"/>
    <property type="evidence" value="ECO:0007669"/>
    <property type="project" value="UniProtKB-SubCell"/>
</dbReference>
<evidence type="ECO:0000256" key="4">
    <source>
        <dbReference type="ARBA" id="ARBA00004252"/>
    </source>
</evidence>
<evidence type="ECO:0000256" key="27">
    <source>
        <dbReference type="ARBA" id="ARBA00022870"/>
    </source>
</evidence>
<dbReference type="GO" id="GO:0007165">
    <property type="term" value="P:signal transduction"/>
    <property type="evidence" value="ECO:0007669"/>
    <property type="project" value="InterPro"/>
</dbReference>
<keyword evidence="14" id="KW-0945">Host-virus interaction</keyword>
<evidence type="ECO:0000256" key="22">
    <source>
        <dbReference type="ARBA" id="ARBA00022771"/>
    </source>
</evidence>
<keyword evidence="18 38" id="KW-0812">Transmembrane</keyword>
<evidence type="ECO:0000256" key="38">
    <source>
        <dbReference type="SAM" id="Phobius"/>
    </source>
</evidence>
<feature type="disulfide bond" evidence="42">
    <location>
        <begin position="68"/>
        <end position="165"/>
    </location>
</feature>
<accession>A0A0B4U5I0</accession>
<keyword evidence="28 38" id="KW-1133">Transmembrane helix</keyword>
<evidence type="ECO:0000256" key="14">
    <source>
        <dbReference type="ARBA" id="ARBA00022581"/>
    </source>
</evidence>
<evidence type="ECO:0000256" key="8">
    <source>
        <dbReference type="ARBA" id="ARBA00004482"/>
    </source>
</evidence>
<keyword evidence="13" id="KW-1170">Fusion of virus membrane with host endosomal membrane</keyword>
<feature type="disulfide bond" evidence="42">
    <location>
        <begin position="218"/>
        <end position="257"/>
    </location>
</feature>
<feature type="transmembrane region" description="Helical" evidence="38">
    <location>
        <begin position="492"/>
        <end position="525"/>
    </location>
</feature>
<evidence type="ECO:0000256" key="12">
    <source>
        <dbReference type="ARBA" id="ARBA00022506"/>
    </source>
</evidence>
<reference evidence="42" key="2">
    <citation type="journal article" date="2023" name="Sci. Transl. Med.">
        <title>Structural and mechanistic basis of neutralization by a pan-hantavirus protective antibody.</title>
        <authorList>
            <person name="Mittler E."/>
            <person name="Serris A."/>
            <person name="Esterman E.S."/>
            <person name="Florez C."/>
            <person name="Polanco L.C."/>
            <person name="O'Brien C.M."/>
            <person name="Slough M.M."/>
            <person name="Tynell J."/>
            <person name="Groning R."/>
            <person name="Sun Y."/>
            <person name="Abelson D.M."/>
            <person name="Wec A.Z."/>
            <person name="Haslwanter D."/>
            <person name="Keller M."/>
            <person name="Ye C."/>
            <person name="Bakken R.R."/>
            <person name="Jangra R.K."/>
            <person name="Dye J.M."/>
            <person name="Ahlm C."/>
            <person name="Rappazzo C.G."/>
            <person name="Ulrich R.G."/>
            <person name="Zeitlin L."/>
            <person name="Geoghegan J.C."/>
            <person name="Bradfute S.B."/>
            <person name="Sidoli S."/>
            <person name="Forsell M.N.E."/>
            <person name="Strandin T."/>
            <person name="Rey F.A."/>
            <person name="Herbert A.S."/>
            <person name="Walker L.M."/>
            <person name="Chandran K."/>
            <person name="Guardado-Calvo P."/>
        </authorList>
    </citation>
    <scope>X-RAY CRYSTALLOGRAPHY (2.60 ANGSTROMS) OF 49-381</scope>
    <scope>DISULFIDE BONDS</scope>
</reference>
<dbReference type="InterPro" id="IPR048790">
    <property type="entry name" value="Gn-B_hanta"/>
</dbReference>
<evidence type="ECO:0000256" key="37">
    <source>
        <dbReference type="PIRNR" id="PIRNR003945"/>
    </source>
</evidence>
<evidence type="ECO:0000313" key="40">
    <source>
        <dbReference type="EMBL" id="AJC50718.1"/>
    </source>
</evidence>
<dbReference type="Proteomes" id="UP000156093">
    <property type="component" value="Genome"/>
</dbReference>
<keyword evidence="24" id="KW-1040">Host Golgi apparatus</keyword>
<feature type="disulfide bond" evidence="42">
    <location>
        <begin position="745"/>
        <end position="780"/>
    </location>
</feature>
<evidence type="ECO:0000256" key="9">
    <source>
        <dbReference type="ARBA" id="ARBA00005839"/>
    </source>
</evidence>
<keyword evidence="21" id="KW-0677">Repeat</keyword>
<evidence type="ECO:0000256" key="28">
    <source>
        <dbReference type="ARBA" id="ARBA00022989"/>
    </source>
</evidence>
<evidence type="ECO:0000256" key="26">
    <source>
        <dbReference type="ARBA" id="ARBA00022844"/>
    </source>
</evidence>
<evidence type="ECO:0000256" key="18">
    <source>
        <dbReference type="ARBA" id="ARBA00022692"/>
    </source>
</evidence>
<dbReference type="Pfam" id="PF20682">
    <property type="entry name" value="Hanta_Gc_C"/>
    <property type="match status" value="1"/>
</dbReference>
<evidence type="ECO:0000256" key="6">
    <source>
        <dbReference type="ARBA" id="ARBA00004385"/>
    </source>
</evidence>
<keyword evidence="22" id="KW-0863">Zinc-finger</keyword>
<dbReference type="GO" id="GO:0055036">
    <property type="term" value="C:virion membrane"/>
    <property type="evidence" value="ECO:0007669"/>
    <property type="project" value="UniProtKB-SubCell"/>
</dbReference>
<feature type="transmembrane region" description="Helical" evidence="38">
    <location>
        <begin position="1115"/>
        <end position="1136"/>
    </location>
</feature>
<evidence type="ECO:0000256" key="20">
    <source>
        <dbReference type="ARBA" id="ARBA00022729"/>
    </source>
</evidence>
<feature type="disulfide bond" evidence="42">
    <location>
        <begin position="979"/>
        <end position="1009"/>
    </location>
</feature>
<dbReference type="InterPro" id="IPR002532">
    <property type="entry name" value="Hanta_Gc_N"/>
</dbReference>
<evidence type="ECO:0000256" key="19">
    <source>
        <dbReference type="ARBA" id="ARBA00022723"/>
    </source>
</evidence>
<feature type="disulfide bond" evidence="42">
    <location>
        <begin position="246"/>
        <end position="361"/>
    </location>
</feature>
<dbReference type="PDB" id="7QQB">
    <property type="method" value="X-ray"/>
    <property type="resolution" value="2.60 A"/>
    <property type="chains" value="A/B=20-381, A/B=659-1093"/>
</dbReference>
<evidence type="ECO:0000256" key="33">
    <source>
        <dbReference type="ARBA" id="ARBA00023184"/>
    </source>
</evidence>
<keyword evidence="32" id="KW-0325">Glycoprotein</keyword>
<feature type="disulfide bond" evidence="42">
    <location>
        <begin position="117"/>
        <end position="136"/>
    </location>
</feature>
<dbReference type="Pfam" id="PF01561">
    <property type="entry name" value="Hanta_Gc_N"/>
    <property type="match status" value="1"/>
</dbReference>
<evidence type="ECO:0000256" key="34">
    <source>
        <dbReference type="ARBA" id="ARBA00023280"/>
    </source>
</evidence>
<dbReference type="InterPro" id="IPR012316">
    <property type="entry name" value="ITAM_motif_hantavir-typ"/>
</dbReference>
<feature type="disulfide bond" evidence="42">
    <location>
        <begin position="873"/>
        <end position="877"/>
    </location>
</feature>
<keyword evidence="12" id="KW-1168">Fusion of virus membrane with host membrane</keyword>
<dbReference type="GO" id="GO:0039527">
    <property type="term" value="P:symbiont-mediated suppression of host TRAF-mediated signal transduction"/>
    <property type="evidence" value="ECO:0007669"/>
    <property type="project" value="UniProtKB-KW"/>
</dbReference>
<feature type="disulfide bond" evidence="42">
    <location>
        <begin position="816"/>
        <end position="825"/>
    </location>
</feature>
<feature type="disulfide bond" evidence="42">
    <location>
        <begin position="141"/>
        <end position="146"/>
    </location>
</feature>
<feature type="disulfide bond" evidence="42">
    <location>
        <begin position="775"/>
        <end position="905"/>
    </location>
</feature>
<evidence type="ECO:0000256" key="29">
    <source>
        <dbReference type="ARBA" id="ARBA00023136"/>
    </source>
</evidence>
<keyword evidence="25" id="KW-0862">Zinc</keyword>
<dbReference type="GO" id="GO:0044167">
    <property type="term" value="C:host cell endoplasmic reticulum membrane"/>
    <property type="evidence" value="ECO:0007669"/>
    <property type="project" value="UniProtKB-SubCell"/>
</dbReference>
<evidence type="ECO:0000256" key="30">
    <source>
        <dbReference type="ARBA" id="ARBA00023147"/>
    </source>
</evidence>
<feature type="disulfide bond" evidence="42">
    <location>
        <begin position="1055"/>
        <end position="1060"/>
    </location>
</feature>
<evidence type="ECO:0000256" key="25">
    <source>
        <dbReference type="ARBA" id="ARBA00022833"/>
    </source>
</evidence>
<keyword evidence="30" id="KW-1045">Host mitochondrion</keyword>
<reference evidence="40 41" key="1">
    <citation type="journal article" date="2015" name="Virus Genes">
        <title>Complete genome of a Puumala virus strain from Central Europe.</title>
        <authorList>
            <person name="Ali H.S."/>
            <person name="Drewes S."/>
            <person name="Weber de Melo V."/>
            <person name="Schlegel M."/>
            <person name="Freise J."/>
            <person name="Groschup M.H."/>
            <person name="Heckel G."/>
            <person name="Ulrich R.G."/>
        </authorList>
    </citation>
    <scope>NUCLEOTIDE SEQUENCE [LARGE SCALE GENOMIC DNA]</scope>
    <source>
        <strain evidence="40">Mu/07/1219</strain>
    </source>
</reference>
<evidence type="ECO:0000256" key="10">
    <source>
        <dbReference type="ARBA" id="ARBA00015294"/>
    </source>
</evidence>
<protein>
    <recommendedName>
        <fullName evidence="10 37">Envelopment polyprotein</fullName>
    </recommendedName>
    <alternativeName>
        <fullName evidence="36 37">M polyprotein</fullName>
    </alternativeName>
</protein>
<evidence type="ECO:0000256" key="23">
    <source>
        <dbReference type="ARBA" id="ARBA00022804"/>
    </source>
</evidence>
<keyword evidence="20" id="KW-0732">Signal</keyword>
<feature type="disulfide bond" evidence="42">
    <location>
        <begin position="183"/>
        <end position="193"/>
    </location>
</feature>
<keyword evidence="11" id="KW-1113">Inhibition of host RLR pathway by virus</keyword>
<dbReference type="GO" id="GO:0039654">
    <property type="term" value="P:fusion of virus membrane with host endosome membrane"/>
    <property type="evidence" value="ECO:0007669"/>
    <property type="project" value="UniProtKB-KW"/>
</dbReference>
<dbReference type="Gene3D" id="1.10.8.1320">
    <property type="match status" value="1"/>
</dbReference>
<name>A0A0B4U5I0_9VIRU</name>
<dbReference type="Pfam" id="PF20679">
    <property type="entry name" value="Hanta_Gn-B"/>
    <property type="match status" value="1"/>
</dbReference>
<feature type="disulfide bond" evidence="42">
    <location>
        <begin position="761"/>
        <end position="894"/>
    </location>
</feature>
<dbReference type="Pfam" id="PF01567">
    <property type="entry name" value="Hanta_Gn-H"/>
    <property type="match status" value="1"/>
</dbReference>
<evidence type="ECO:0000256" key="5">
    <source>
        <dbReference type="ARBA" id="ARBA00004381"/>
    </source>
</evidence>
<keyword evidence="26 37" id="KW-0946">Virion</keyword>
<evidence type="ECO:0000256" key="24">
    <source>
        <dbReference type="ARBA" id="ARBA00022812"/>
    </source>
</evidence>
<keyword evidence="27" id="KW-1043">Host membrane</keyword>
<dbReference type="InterPro" id="IPR048791">
    <property type="entry name" value="Gc_C_bunya"/>
</dbReference>
<feature type="domain" description="ITAM" evidence="39">
    <location>
        <begin position="621"/>
        <end position="644"/>
    </location>
</feature>
<evidence type="ECO:0000313" key="41">
    <source>
        <dbReference type="Proteomes" id="UP000156093"/>
    </source>
</evidence>
<keyword evidence="16" id="KW-1090">Inhibition of host innate immune response by virus</keyword>
<evidence type="ECO:0000256" key="7">
    <source>
        <dbReference type="ARBA" id="ARBA00004426"/>
    </source>
</evidence>
<keyword evidence="31" id="KW-1015">Disulfide bond</keyword>
<dbReference type="EMBL" id="KJ994777">
    <property type="protein sequence ID" value="AJC50718.1"/>
    <property type="molecule type" value="Viral_cRNA"/>
</dbReference>
<evidence type="ECO:0007829" key="42">
    <source>
        <dbReference type="PDB" id="7QQB"/>
    </source>
</evidence>
<evidence type="ECO:0000256" key="11">
    <source>
        <dbReference type="ARBA" id="ARBA00022482"/>
    </source>
</evidence>
<keyword evidence="33" id="KW-1038">Host endoplasmic reticulum</keyword>
<evidence type="ECO:0000256" key="13">
    <source>
        <dbReference type="ARBA" id="ARBA00022510"/>
    </source>
</evidence>
<dbReference type="InterPro" id="IPR016402">
    <property type="entry name" value="Envelope_glycoprot_Hantavirus"/>
</dbReference>
<feature type="transmembrane region" description="Helical" evidence="38">
    <location>
        <begin position="637"/>
        <end position="656"/>
    </location>
</feature>
<evidence type="ECO:0000256" key="31">
    <source>
        <dbReference type="ARBA" id="ARBA00023157"/>
    </source>
</evidence>
<evidence type="ECO:0000256" key="16">
    <source>
        <dbReference type="ARBA" id="ARBA00022632"/>
    </source>
</evidence>
<dbReference type="GO" id="GO:0008270">
    <property type="term" value="F:zinc ion binding"/>
    <property type="evidence" value="ECO:0007669"/>
    <property type="project" value="UniProtKB-KW"/>
</dbReference>
<evidence type="ECO:0000256" key="21">
    <source>
        <dbReference type="ARBA" id="ARBA00022737"/>
    </source>
</evidence>
<evidence type="ECO:0000256" key="17">
    <source>
        <dbReference type="ARBA" id="ARBA00022647"/>
    </source>
</evidence>
<dbReference type="GO" id="GO:0052170">
    <property type="term" value="P:symbiont-mediated suppression of host innate immune response"/>
    <property type="evidence" value="ECO:0007669"/>
    <property type="project" value="UniProtKB-KW"/>
</dbReference>